<evidence type="ECO:0000256" key="3">
    <source>
        <dbReference type="ARBA" id="ARBA00022679"/>
    </source>
</evidence>
<keyword evidence="5 8" id="KW-1133">Transmembrane helix</keyword>
<dbReference type="SUPFAM" id="SSF53448">
    <property type="entry name" value="Nucleotide-diphospho-sugar transferases"/>
    <property type="match status" value="1"/>
</dbReference>
<keyword evidence="11" id="KW-1185">Reference proteome</keyword>
<dbReference type="Gene3D" id="3.90.550.10">
    <property type="entry name" value="Spore Coat Polysaccharide Biosynthesis Protein SpsA, Chain A"/>
    <property type="match status" value="1"/>
</dbReference>
<dbReference type="CDD" id="cd06421">
    <property type="entry name" value="CESA_CelA_like"/>
    <property type="match status" value="1"/>
</dbReference>
<feature type="domain" description="Glycosyltransferase 2-like" evidence="9">
    <location>
        <begin position="209"/>
        <end position="399"/>
    </location>
</feature>
<reference evidence="11" key="1">
    <citation type="submission" date="2018-05" db="EMBL/GenBank/DDBJ databases">
        <authorList>
            <person name="Klenk H.-P."/>
            <person name="Huntemann M."/>
            <person name="Clum A."/>
            <person name="Pillay M."/>
            <person name="Palaniappan K."/>
            <person name="Varghese N."/>
            <person name="Mikhailova N."/>
            <person name="Stamatis D."/>
            <person name="Reddy T."/>
            <person name="Daum C."/>
            <person name="Shapiro N."/>
            <person name="Ivanova N."/>
            <person name="Kyrpides N."/>
            <person name="Woyke T."/>
        </authorList>
    </citation>
    <scope>NUCLEOTIDE SEQUENCE [LARGE SCALE GENOMIC DNA]</scope>
    <source>
        <strain evidence="11">DSM 45417</strain>
    </source>
</reference>
<feature type="transmembrane region" description="Helical" evidence="8">
    <location>
        <begin position="434"/>
        <end position="454"/>
    </location>
</feature>
<name>A0A317QIB3_9ACTN</name>
<keyword evidence="4 8" id="KW-0812">Transmembrane</keyword>
<feature type="transmembrane region" description="Helical" evidence="8">
    <location>
        <begin position="55"/>
        <end position="76"/>
    </location>
</feature>
<evidence type="ECO:0000256" key="2">
    <source>
        <dbReference type="ARBA" id="ARBA00022676"/>
    </source>
</evidence>
<protein>
    <submittedName>
        <fullName evidence="10">Cellulose synthase (UDP-forming)</fullName>
    </submittedName>
</protein>
<dbReference type="GO" id="GO:0016757">
    <property type="term" value="F:glycosyltransferase activity"/>
    <property type="evidence" value="ECO:0007669"/>
    <property type="project" value="UniProtKB-KW"/>
</dbReference>
<dbReference type="GO" id="GO:0016020">
    <property type="term" value="C:membrane"/>
    <property type="evidence" value="ECO:0007669"/>
    <property type="project" value="UniProtKB-SubCell"/>
</dbReference>
<feature type="region of interest" description="Disordered" evidence="7">
    <location>
        <begin position="607"/>
        <end position="657"/>
    </location>
</feature>
<dbReference type="Proteomes" id="UP000246661">
    <property type="component" value="Unassembled WGS sequence"/>
</dbReference>
<evidence type="ECO:0000313" key="11">
    <source>
        <dbReference type="Proteomes" id="UP000246661"/>
    </source>
</evidence>
<dbReference type="EMBL" id="QGTX01000001">
    <property type="protein sequence ID" value="PWW21330.1"/>
    <property type="molecule type" value="Genomic_DNA"/>
</dbReference>
<keyword evidence="6 8" id="KW-0472">Membrane</keyword>
<evidence type="ECO:0000256" key="6">
    <source>
        <dbReference type="ARBA" id="ARBA00023136"/>
    </source>
</evidence>
<feature type="transmembrane region" description="Helical" evidence="8">
    <location>
        <begin position="82"/>
        <end position="101"/>
    </location>
</feature>
<feature type="transmembrane region" description="Helical" evidence="8">
    <location>
        <begin position="411"/>
        <end position="427"/>
    </location>
</feature>
<evidence type="ECO:0000313" key="10">
    <source>
        <dbReference type="EMBL" id="PWW21330.1"/>
    </source>
</evidence>
<dbReference type="InterPro" id="IPR001173">
    <property type="entry name" value="Glyco_trans_2-like"/>
</dbReference>
<sequence>MVPADSLDEAVTRVLPPLPSEPLVGHRRTDLPLLILPTPPTEEEKYWYLGHQNRWFLWAAVAAGVLVLASLVEFALSHPVTWIFLALVVLRVVTTAVGLGTSSRRRRVTYSSHVEKVGNWQPDVYPSVDVFLPSAGEDVQVLANTYWHVARMEWPGRLVVHVLDDSGRDEVAQLAAGYGFAYHSRPDRGRMKKAGNLKYGFEHSSGDLIAVFDADFVPRREYLHDLVPYFDDPRVGIVQSPQFFDTSSGMNWLQRAAGATQELFYRFVQPSRDRADAAICVGTCALYRRAGLERSGGFAQIGHSEDVHTGVNLLKVGYVVRYVPVLVAKGLCPDNLSGFLNQQYRWCSGSMSLLADPKFHAAPLTLRQRLCFFSGFLYYISTGLFVFTVALPSLVMLWLFPYEIFVGNYRVLLPALAVTYALTPLVMRSTWRPAVLRVQMLYSFAHALAIWHTLGGRTADWVPTGAAGKGTPLAVTIRRVMTATVLSTQLAMWSGIAWNWSQLGVQRLWPMLVLAGVSIYIQVPALLPLRDSRPWGVVRRPVFPVAPAGAPAPASAHGPSLAPLSGARTAVVALVPTAAPTWDLHPAAGRAVSAAVIAPPGLHPGYVAATPPRGRSGLPAVPPPRRRSDEPQTVISRVIPPPPACSEPEAMPMAELV</sequence>
<evidence type="ECO:0000256" key="7">
    <source>
        <dbReference type="SAM" id="MobiDB-lite"/>
    </source>
</evidence>
<dbReference type="InterPro" id="IPR050321">
    <property type="entry name" value="Glycosyltr_2/OpgH_subfam"/>
</dbReference>
<accession>A0A317QIB3</accession>
<evidence type="ECO:0000256" key="5">
    <source>
        <dbReference type="ARBA" id="ARBA00022989"/>
    </source>
</evidence>
<dbReference type="AlphaFoldDB" id="A0A317QIB3"/>
<organism evidence="10 11">
    <name type="scientific">Geodermatophilus normandii</name>
    <dbReference type="NCBI Taxonomy" id="1137989"/>
    <lineage>
        <taxon>Bacteria</taxon>
        <taxon>Bacillati</taxon>
        <taxon>Actinomycetota</taxon>
        <taxon>Actinomycetes</taxon>
        <taxon>Geodermatophilales</taxon>
        <taxon>Geodermatophilaceae</taxon>
        <taxon>Geodermatophilus</taxon>
    </lineage>
</organism>
<evidence type="ECO:0000256" key="1">
    <source>
        <dbReference type="ARBA" id="ARBA00004141"/>
    </source>
</evidence>
<comment type="subcellular location">
    <subcellularLocation>
        <location evidence="1">Membrane</location>
        <topology evidence="1">Multi-pass membrane protein</topology>
    </subcellularLocation>
</comment>
<dbReference type="PANTHER" id="PTHR43867">
    <property type="entry name" value="CELLULOSE SYNTHASE CATALYTIC SUBUNIT A [UDP-FORMING]"/>
    <property type="match status" value="1"/>
</dbReference>
<feature type="transmembrane region" description="Helical" evidence="8">
    <location>
        <begin position="508"/>
        <end position="529"/>
    </location>
</feature>
<dbReference type="InterPro" id="IPR029044">
    <property type="entry name" value="Nucleotide-diphossugar_trans"/>
</dbReference>
<keyword evidence="2" id="KW-0328">Glycosyltransferase</keyword>
<proteinExistence type="predicted"/>
<keyword evidence="3" id="KW-0808">Transferase</keyword>
<evidence type="ECO:0000259" key="9">
    <source>
        <dbReference type="Pfam" id="PF13632"/>
    </source>
</evidence>
<gene>
    <name evidence="10" type="ORF">JD79_00458</name>
</gene>
<evidence type="ECO:0000256" key="4">
    <source>
        <dbReference type="ARBA" id="ARBA00022692"/>
    </source>
</evidence>
<feature type="transmembrane region" description="Helical" evidence="8">
    <location>
        <begin position="376"/>
        <end position="399"/>
    </location>
</feature>
<evidence type="ECO:0000256" key="8">
    <source>
        <dbReference type="SAM" id="Phobius"/>
    </source>
</evidence>
<dbReference type="Pfam" id="PF13632">
    <property type="entry name" value="Glyco_trans_2_3"/>
    <property type="match status" value="1"/>
</dbReference>
<comment type="caution">
    <text evidence="10">The sequence shown here is derived from an EMBL/GenBank/DDBJ whole genome shotgun (WGS) entry which is preliminary data.</text>
</comment>
<dbReference type="PANTHER" id="PTHR43867:SF2">
    <property type="entry name" value="CELLULOSE SYNTHASE CATALYTIC SUBUNIT A [UDP-FORMING]"/>
    <property type="match status" value="1"/>
</dbReference>